<feature type="region of interest" description="Disordered" evidence="1">
    <location>
        <begin position="1"/>
        <end position="98"/>
    </location>
</feature>
<gene>
    <name evidence="2" type="ORF">OVA965_LOCUS25526</name>
    <name evidence="3" type="ORF">TMI583_LOCUS26260</name>
</gene>
<evidence type="ECO:0000256" key="1">
    <source>
        <dbReference type="SAM" id="MobiDB-lite"/>
    </source>
</evidence>
<evidence type="ECO:0000313" key="2">
    <source>
        <dbReference type="EMBL" id="CAF1234186.1"/>
    </source>
</evidence>
<feature type="compositionally biased region" description="Polar residues" evidence="1">
    <location>
        <begin position="1"/>
        <end position="22"/>
    </location>
</feature>
<dbReference type="Proteomes" id="UP000677228">
    <property type="component" value="Unassembled WGS sequence"/>
</dbReference>
<reference evidence="3" key="1">
    <citation type="submission" date="2021-02" db="EMBL/GenBank/DDBJ databases">
        <authorList>
            <person name="Nowell W R."/>
        </authorList>
    </citation>
    <scope>NUCLEOTIDE SEQUENCE</scope>
</reference>
<dbReference type="EMBL" id="CAJNOK010015895">
    <property type="protein sequence ID" value="CAF1234186.1"/>
    <property type="molecule type" value="Genomic_DNA"/>
</dbReference>
<feature type="compositionally biased region" description="Basic residues" evidence="1">
    <location>
        <begin position="23"/>
        <end position="34"/>
    </location>
</feature>
<name>A0A8S2PFL4_9BILA</name>
<dbReference type="Proteomes" id="UP000682733">
    <property type="component" value="Unassembled WGS sequence"/>
</dbReference>
<comment type="caution">
    <text evidence="3">The sequence shown here is derived from an EMBL/GenBank/DDBJ whole genome shotgun (WGS) entry which is preliminary data.</text>
</comment>
<sequence length="98" mass="11042">MNDTSSFENGPDSVQTPATHSSVQRRRAHSRVTVKTRSDRSLHQTHSGGVHVPYNGSPMPRRSSTRRKQSSSVNKRFTPIVDPHNVEMNNQETDEETT</sequence>
<proteinExistence type="predicted"/>
<dbReference type="EMBL" id="CAJOBA010037445">
    <property type="protein sequence ID" value="CAF4042352.1"/>
    <property type="molecule type" value="Genomic_DNA"/>
</dbReference>
<evidence type="ECO:0000313" key="4">
    <source>
        <dbReference type="Proteomes" id="UP000682733"/>
    </source>
</evidence>
<accession>A0A8S2PFL4</accession>
<evidence type="ECO:0000313" key="3">
    <source>
        <dbReference type="EMBL" id="CAF4042352.1"/>
    </source>
</evidence>
<dbReference type="AlphaFoldDB" id="A0A8S2PFL4"/>
<protein>
    <submittedName>
        <fullName evidence="3">Uncharacterized protein</fullName>
    </submittedName>
</protein>
<organism evidence="3 4">
    <name type="scientific">Didymodactylos carnosus</name>
    <dbReference type="NCBI Taxonomy" id="1234261"/>
    <lineage>
        <taxon>Eukaryota</taxon>
        <taxon>Metazoa</taxon>
        <taxon>Spiralia</taxon>
        <taxon>Gnathifera</taxon>
        <taxon>Rotifera</taxon>
        <taxon>Eurotatoria</taxon>
        <taxon>Bdelloidea</taxon>
        <taxon>Philodinida</taxon>
        <taxon>Philodinidae</taxon>
        <taxon>Didymodactylos</taxon>
    </lineage>
</organism>